<feature type="chain" id="PRO_5010525884" evidence="1">
    <location>
        <begin position="28"/>
        <end position="210"/>
    </location>
</feature>
<feature type="domain" description="Pectinesterase inhibitor" evidence="2">
    <location>
        <begin position="37"/>
        <end position="182"/>
    </location>
</feature>
<dbReference type="AlphaFoldDB" id="A0A1U7YKS8"/>
<dbReference type="Pfam" id="PF04043">
    <property type="entry name" value="PMEI"/>
    <property type="match status" value="1"/>
</dbReference>
<reference evidence="4" key="2">
    <citation type="submission" date="2025-08" db="UniProtKB">
        <authorList>
            <consortium name="RefSeq"/>
        </authorList>
    </citation>
    <scope>IDENTIFICATION</scope>
    <source>
        <tissue evidence="4">Leaf</tissue>
    </source>
</reference>
<dbReference type="InterPro" id="IPR035513">
    <property type="entry name" value="Invertase/methylesterase_inhib"/>
</dbReference>
<proteinExistence type="predicted"/>
<dbReference type="SMART" id="SM00856">
    <property type="entry name" value="PMEI"/>
    <property type="match status" value="1"/>
</dbReference>
<name>A0A1U7YKS8_NICSY</name>
<dbReference type="SUPFAM" id="SSF101148">
    <property type="entry name" value="Plant invertase/pectin methylesterase inhibitor"/>
    <property type="match status" value="1"/>
</dbReference>
<feature type="signal peptide" evidence="1">
    <location>
        <begin position="1"/>
        <end position="27"/>
    </location>
</feature>
<dbReference type="Gene3D" id="1.20.140.40">
    <property type="entry name" value="Invertase/pectin methylesterase inhibitor family protein"/>
    <property type="match status" value="1"/>
</dbReference>
<evidence type="ECO:0000256" key="1">
    <source>
        <dbReference type="SAM" id="SignalP"/>
    </source>
</evidence>
<dbReference type="PANTHER" id="PTHR31890:SF21">
    <property type="entry name" value="P18 PROTEIN"/>
    <property type="match status" value="1"/>
</dbReference>
<evidence type="ECO:0000313" key="4">
    <source>
        <dbReference type="RefSeq" id="XP_009804677.1"/>
    </source>
</evidence>
<dbReference type="PANTHER" id="PTHR31890">
    <property type="entry name" value="PLANT INVERTASE/PECTIN METHYLESTERASE INHIBITOR SUPERFAMILY PROTEIN"/>
    <property type="match status" value="1"/>
</dbReference>
<dbReference type="NCBIfam" id="TIGR01614">
    <property type="entry name" value="PME_inhib"/>
    <property type="match status" value="1"/>
</dbReference>
<dbReference type="RefSeq" id="XP_009804677.1">
    <property type="nucleotide sequence ID" value="XM_009806375.1"/>
</dbReference>
<keyword evidence="1" id="KW-0732">Signal</keyword>
<evidence type="ECO:0000259" key="2">
    <source>
        <dbReference type="SMART" id="SM00856"/>
    </source>
</evidence>
<evidence type="ECO:0000313" key="3">
    <source>
        <dbReference type="Proteomes" id="UP000189701"/>
    </source>
</evidence>
<accession>A0A1U7YKS8</accession>
<dbReference type="eggNOG" id="ENOG502R4Z7">
    <property type="taxonomic scope" value="Eukaryota"/>
</dbReference>
<sequence length="210" mass="23085">MPCLHKFTVQVLLLFSFLLLSPLYSNSALVSKPNNNNATALIDKACSTLTNKVLCMNYLKSNPKVMAAATSKPLDFALAIIQSAISEAKNIHSHLSKPREKLSPPAIEAYNFCKTQWGDVASGLEWSLKIIRKDKGYAPDTSTDYDFVVNLDHATNCGTTLAQAKIQDPVIEKGKEKVQLVVGGANNILEWAKPPKIKRTTSKVFNHTKV</sequence>
<keyword evidence="3" id="KW-1185">Reference proteome</keyword>
<dbReference type="GO" id="GO:0004857">
    <property type="term" value="F:enzyme inhibitor activity"/>
    <property type="evidence" value="ECO:0007669"/>
    <property type="project" value="InterPro"/>
</dbReference>
<dbReference type="Proteomes" id="UP000189701">
    <property type="component" value="Unplaced"/>
</dbReference>
<gene>
    <name evidence="4" type="primary">LOC104249865</name>
</gene>
<dbReference type="InterPro" id="IPR006501">
    <property type="entry name" value="Pectinesterase_inhib_dom"/>
</dbReference>
<reference evidence="3" key="1">
    <citation type="journal article" date="2013" name="Genome Biol.">
        <title>Reference genomes and transcriptomes of Nicotiana sylvestris and Nicotiana tomentosiformis.</title>
        <authorList>
            <person name="Sierro N."/>
            <person name="Battey J.N."/>
            <person name="Ouadi S."/>
            <person name="Bovet L."/>
            <person name="Goepfert S."/>
            <person name="Bakaher N."/>
            <person name="Peitsch M.C."/>
            <person name="Ivanov N.V."/>
        </authorList>
    </citation>
    <scope>NUCLEOTIDE SEQUENCE [LARGE SCALE GENOMIC DNA]</scope>
</reference>
<protein>
    <submittedName>
        <fullName evidence="4">Uncharacterized protein LOC104249865</fullName>
    </submittedName>
</protein>
<organism evidence="3 4">
    <name type="scientific">Nicotiana sylvestris</name>
    <name type="common">Wood tobacco</name>
    <name type="synonym">South American tobacco</name>
    <dbReference type="NCBI Taxonomy" id="4096"/>
    <lineage>
        <taxon>Eukaryota</taxon>
        <taxon>Viridiplantae</taxon>
        <taxon>Streptophyta</taxon>
        <taxon>Embryophyta</taxon>
        <taxon>Tracheophyta</taxon>
        <taxon>Spermatophyta</taxon>
        <taxon>Magnoliopsida</taxon>
        <taxon>eudicotyledons</taxon>
        <taxon>Gunneridae</taxon>
        <taxon>Pentapetalae</taxon>
        <taxon>asterids</taxon>
        <taxon>lamiids</taxon>
        <taxon>Solanales</taxon>
        <taxon>Solanaceae</taxon>
        <taxon>Nicotianoideae</taxon>
        <taxon>Nicotianeae</taxon>
        <taxon>Nicotiana</taxon>
    </lineage>
</organism>
<dbReference type="OrthoDB" id="1289692at2759"/>
<dbReference type="KEGG" id="nsy:104249865"/>
<dbReference type="GeneID" id="104249865"/>